<keyword evidence="7 9" id="KW-0472">Membrane</keyword>
<dbReference type="SUPFAM" id="SSF52266">
    <property type="entry name" value="SGNH hydrolase"/>
    <property type="match status" value="1"/>
</dbReference>
<keyword evidence="2" id="KW-0813">Transport</keyword>
<evidence type="ECO:0000256" key="2">
    <source>
        <dbReference type="ARBA" id="ARBA00022448"/>
    </source>
</evidence>
<evidence type="ECO:0000256" key="8">
    <source>
        <dbReference type="ARBA" id="ARBA00023303"/>
    </source>
</evidence>
<feature type="transmembrane region" description="Helical" evidence="9">
    <location>
        <begin position="172"/>
        <end position="201"/>
    </location>
</feature>
<evidence type="ECO:0000256" key="6">
    <source>
        <dbReference type="ARBA" id="ARBA00023065"/>
    </source>
</evidence>
<name>A0A814T1U0_9BILA</name>
<evidence type="ECO:0000256" key="7">
    <source>
        <dbReference type="ARBA" id="ARBA00023136"/>
    </source>
</evidence>
<keyword evidence="8" id="KW-0407">Ion channel</keyword>
<protein>
    <submittedName>
        <fullName evidence="10">Uncharacterized protein</fullName>
    </submittedName>
</protein>
<evidence type="ECO:0000256" key="1">
    <source>
        <dbReference type="ARBA" id="ARBA00004651"/>
    </source>
</evidence>
<dbReference type="Proteomes" id="UP000663829">
    <property type="component" value="Unassembled WGS sequence"/>
</dbReference>
<dbReference type="InterPro" id="IPR036514">
    <property type="entry name" value="SGNH_hydro_sf"/>
</dbReference>
<dbReference type="Proteomes" id="UP000681722">
    <property type="component" value="Unassembled WGS sequence"/>
</dbReference>
<dbReference type="EMBL" id="CAJNOQ010006983">
    <property type="protein sequence ID" value="CAF1154011.1"/>
    <property type="molecule type" value="Genomic_DNA"/>
</dbReference>
<feature type="transmembrane region" description="Helical" evidence="9">
    <location>
        <begin position="111"/>
        <end position="136"/>
    </location>
</feature>
<dbReference type="GO" id="GO:0005886">
    <property type="term" value="C:plasma membrane"/>
    <property type="evidence" value="ECO:0007669"/>
    <property type="project" value="UniProtKB-SubCell"/>
</dbReference>
<evidence type="ECO:0000313" key="12">
    <source>
        <dbReference type="Proteomes" id="UP000663829"/>
    </source>
</evidence>
<evidence type="ECO:0000313" key="11">
    <source>
        <dbReference type="EMBL" id="CAF3917463.1"/>
    </source>
</evidence>
<keyword evidence="4 9" id="KW-0812">Transmembrane</keyword>
<keyword evidence="5 9" id="KW-1133">Transmembrane helix</keyword>
<comment type="caution">
    <text evidence="10">The sequence shown here is derived from an EMBL/GenBank/DDBJ whole genome shotgun (WGS) entry which is preliminary data.</text>
</comment>
<sequence>MVNVTRAQRVEIIQYTADQIHRHILYFRCYLFIKLLYLINIVSQLILLHVLVGVRLFRFDSLMKNFSPKIYCLIQIQSTGFIVDGTHPIFTVHAECLLHLDMYLGIIYLMFGYRLVFIGICTIYRICGALISSITLKRLHNIRKHLLLSNTNREDVTRFVERFESEYCRRDGYLIFLFIRAQVGTTLIGKFLFIHVVLLVISHRIVSQIQSLPMSRLIIRTYLNSLTKSFDDLPHLTNDQYMKLIEKLSHQIDNFSNELSMDSSSSSEDVAVSRDQSKQMVKMILEQHDLMVKTLCSQHVRVSPVNVSSPQSGLPQQVSSQTSSLVDSHIGSSHTDNTLSSTPVQQREITTSPLKKAKQFELVTTAGSSITRGLGNGTIDFSNKSFRYHVYTKNGAGIERMTEFLKEKHFKPSPHFIVCVGTTNLKYDKPSDALDKTELLIATFKNSYPNSKLALTTLSPMNICGLKASVEALNEDIREYNGNLASLTISMGVDLIPIDYDERDMISSLERFSVPQGSILGPLSSSFLSMICLRLLRH</sequence>
<reference evidence="10" key="1">
    <citation type="submission" date="2021-02" db="EMBL/GenBank/DDBJ databases">
        <authorList>
            <person name="Nowell W R."/>
        </authorList>
    </citation>
    <scope>NUCLEOTIDE SEQUENCE</scope>
</reference>
<keyword evidence="3" id="KW-1003">Cell membrane</keyword>
<accession>A0A814T1U0</accession>
<evidence type="ECO:0000313" key="10">
    <source>
        <dbReference type="EMBL" id="CAF1154011.1"/>
    </source>
</evidence>
<evidence type="ECO:0000256" key="3">
    <source>
        <dbReference type="ARBA" id="ARBA00022475"/>
    </source>
</evidence>
<comment type="subcellular location">
    <subcellularLocation>
        <location evidence="1">Cell membrane</location>
        <topology evidence="1">Multi-pass membrane protein</topology>
    </subcellularLocation>
</comment>
<dbReference type="GO" id="GO:0034220">
    <property type="term" value="P:monoatomic ion transmembrane transport"/>
    <property type="evidence" value="ECO:0007669"/>
    <property type="project" value="UniProtKB-KW"/>
</dbReference>
<gene>
    <name evidence="10" type="ORF">GPM918_LOCUS21332</name>
    <name evidence="11" type="ORF">SRO942_LOCUS21329</name>
</gene>
<dbReference type="Pfam" id="PF00876">
    <property type="entry name" value="Innexin"/>
    <property type="match status" value="1"/>
</dbReference>
<proteinExistence type="predicted"/>
<keyword evidence="12" id="KW-1185">Reference proteome</keyword>
<dbReference type="InterPro" id="IPR000990">
    <property type="entry name" value="Innexin"/>
</dbReference>
<evidence type="ECO:0000256" key="5">
    <source>
        <dbReference type="ARBA" id="ARBA00022989"/>
    </source>
</evidence>
<evidence type="ECO:0000256" key="9">
    <source>
        <dbReference type="SAM" id="Phobius"/>
    </source>
</evidence>
<dbReference type="AlphaFoldDB" id="A0A814T1U0"/>
<dbReference type="EMBL" id="CAJOBC010006983">
    <property type="protein sequence ID" value="CAF3917463.1"/>
    <property type="molecule type" value="Genomic_DNA"/>
</dbReference>
<evidence type="ECO:0000256" key="4">
    <source>
        <dbReference type="ARBA" id="ARBA00022692"/>
    </source>
</evidence>
<dbReference type="Gene3D" id="3.40.50.1110">
    <property type="entry name" value="SGNH hydrolase"/>
    <property type="match status" value="1"/>
</dbReference>
<feature type="transmembrane region" description="Helical" evidence="9">
    <location>
        <begin position="35"/>
        <end position="57"/>
    </location>
</feature>
<organism evidence="10 12">
    <name type="scientific">Didymodactylos carnosus</name>
    <dbReference type="NCBI Taxonomy" id="1234261"/>
    <lineage>
        <taxon>Eukaryota</taxon>
        <taxon>Metazoa</taxon>
        <taxon>Spiralia</taxon>
        <taxon>Gnathifera</taxon>
        <taxon>Rotifera</taxon>
        <taxon>Eurotatoria</taxon>
        <taxon>Bdelloidea</taxon>
        <taxon>Philodinida</taxon>
        <taxon>Philodinidae</taxon>
        <taxon>Didymodactylos</taxon>
    </lineage>
</organism>
<keyword evidence="6" id="KW-0406">Ion transport</keyword>